<reference evidence="1" key="1">
    <citation type="submission" date="2020-02" db="EMBL/GenBank/DDBJ databases">
        <authorList>
            <person name="Shen X.-R."/>
            <person name="Zhang Y.-X."/>
        </authorList>
    </citation>
    <scope>NUCLEOTIDE SEQUENCE</scope>
    <source>
        <strain evidence="1">SYP-B3998</strain>
    </source>
</reference>
<gene>
    <name evidence="1" type="ORF">GK047_01050</name>
</gene>
<sequence length="120" mass="14315">MNVALDFKNTYEDFILQKDIMYFRVGERGLVSFHGKNYHVKKRMSSEQILEITSDIVFFKANTDCYVNTRKIIHIQDGKVYFETKGSESKHTTITKLRQHRLKEIWQQHRTEAALEEMNK</sequence>
<accession>A0A6G3ZSP8</accession>
<proteinExistence type="predicted"/>
<dbReference type="EMBL" id="JAAIKC010000001">
    <property type="protein sequence ID" value="NEW04611.1"/>
    <property type="molecule type" value="Genomic_DNA"/>
</dbReference>
<name>A0A6G3ZSP8_9BACL</name>
<comment type="caution">
    <text evidence="1">The sequence shown here is derived from an EMBL/GenBank/DDBJ whole genome shotgun (WGS) entry which is preliminary data.</text>
</comment>
<evidence type="ECO:0008006" key="2">
    <source>
        <dbReference type="Google" id="ProtNLM"/>
    </source>
</evidence>
<organism evidence="1">
    <name type="scientific">Paenibacillus sp. SYP-B3998</name>
    <dbReference type="NCBI Taxonomy" id="2678564"/>
    <lineage>
        <taxon>Bacteria</taxon>
        <taxon>Bacillati</taxon>
        <taxon>Bacillota</taxon>
        <taxon>Bacilli</taxon>
        <taxon>Bacillales</taxon>
        <taxon>Paenibacillaceae</taxon>
        <taxon>Paenibacillus</taxon>
    </lineage>
</organism>
<dbReference type="RefSeq" id="WP_163940261.1">
    <property type="nucleotide sequence ID" value="NZ_JAAIKC010000001.1"/>
</dbReference>
<protein>
    <recommendedName>
        <fullName evidence="2">HTH LytTR-type domain-containing protein</fullName>
    </recommendedName>
</protein>
<evidence type="ECO:0000313" key="1">
    <source>
        <dbReference type="EMBL" id="NEW04611.1"/>
    </source>
</evidence>
<dbReference type="AlphaFoldDB" id="A0A6G3ZSP8"/>